<organism evidence="1 2">
    <name type="scientific">Bradyrhizobium erythrophlei</name>
    <dbReference type="NCBI Taxonomy" id="1437360"/>
    <lineage>
        <taxon>Bacteria</taxon>
        <taxon>Pseudomonadati</taxon>
        <taxon>Pseudomonadota</taxon>
        <taxon>Alphaproteobacteria</taxon>
        <taxon>Hyphomicrobiales</taxon>
        <taxon>Nitrobacteraceae</taxon>
        <taxon>Bradyrhizobium</taxon>
    </lineage>
</organism>
<reference evidence="1 2" key="1">
    <citation type="submission" date="2016-11" db="EMBL/GenBank/DDBJ databases">
        <authorList>
            <person name="Jaros S."/>
            <person name="Januszkiewicz K."/>
            <person name="Wedrychowicz H."/>
        </authorList>
    </citation>
    <scope>NUCLEOTIDE SEQUENCE [LARGE SCALE GENOMIC DNA]</scope>
    <source>
        <strain evidence="1 2">GAS242</strain>
    </source>
</reference>
<gene>
    <name evidence="1" type="ORF">SAMN05444169_7622</name>
</gene>
<accession>A0A1M5T8Z2</accession>
<proteinExistence type="predicted"/>
<evidence type="ECO:0000313" key="2">
    <source>
        <dbReference type="Proteomes" id="UP000190675"/>
    </source>
</evidence>
<dbReference type="Proteomes" id="UP000190675">
    <property type="component" value="Chromosome I"/>
</dbReference>
<evidence type="ECO:0000313" key="1">
    <source>
        <dbReference type="EMBL" id="SHH47199.1"/>
    </source>
</evidence>
<name>A0A1M5T8Z2_9BRAD</name>
<protein>
    <submittedName>
        <fullName evidence="1">Uncharacterized protein</fullName>
    </submittedName>
</protein>
<sequence>MDVHFIYTLDSHDCYGPFGSQDNAKTWAIRRGFKSYQILTHTPFQFTQVLRPY</sequence>
<dbReference type="AlphaFoldDB" id="A0A1M5T8Z2"/>
<dbReference type="EMBL" id="LT670818">
    <property type="protein sequence ID" value="SHH47199.1"/>
    <property type="molecule type" value="Genomic_DNA"/>
</dbReference>